<evidence type="ECO:0000256" key="1">
    <source>
        <dbReference type="SAM" id="MobiDB-lite"/>
    </source>
</evidence>
<sequence>MQKVEAKGIMRWGEELLMDPRGSPNLEMNNASDCDDKSVSVAAASASSKNNKAEVIKSKQRDHDLSGKRACGEDANLDRSSQLAEPHQLLPFRKARVSVRARSEAPLAAVHDGSTSYLSLRSQWSIKHLSSLTSSSRQPLIFKIEDRRVIFLCRAAREKKSLRGCRRPWL</sequence>
<evidence type="ECO:0000313" key="2">
    <source>
        <dbReference type="EMBL" id="KAF7804975.1"/>
    </source>
</evidence>
<reference evidence="2" key="1">
    <citation type="submission" date="2020-09" db="EMBL/GenBank/DDBJ databases">
        <title>Genome-Enabled Discovery of Anthraquinone Biosynthesis in Senna tora.</title>
        <authorList>
            <person name="Kang S.-H."/>
            <person name="Pandey R.P."/>
            <person name="Lee C.-M."/>
            <person name="Sim J.-S."/>
            <person name="Jeong J.-T."/>
            <person name="Choi B.-S."/>
            <person name="Jung M."/>
            <person name="Ginzburg D."/>
            <person name="Zhao K."/>
            <person name="Won S.Y."/>
            <person name="Oh T.-J."/>
            <person name="Yu Y."/>
            <person name="Kim N.-H."/>
            <person name="Lee O.R."/>
            <person name="Lee T.-H."/>
            <person name="Bashyal P."/>
            <person name="Kim T.-S."/>
            <person name="Lee W.-H."/>
            <person name="Kawkins C."/>
            <person name="Kim C.-K."/>
            <person name="Kim J.S."/>
            <person name="Ahn B.O."/>
            <person name="Rhee S.Y."/>
            <person name="Sohng J.K."/>
        </authorList>
    </citation>
    <scope>NUCLEOTIDE SEQUENCE</scope>
    <source>
        <tissue evidence="2">Leaf</tissue>
    </source>
</reference>
<gene>
    <name evidence="2" type="ORF">G2W53_044086</name>
</gene>
<accession>A0A834SMA0</accession>
<dbReference type="Proteomes" id="UP000634136">
    <property type="component" value="Unassembled WGS sequence"/>
</dbReference>
<keyword evidence="3" id="KW-1185">Reference proteome</keyword>
<dbReference type="AlphaFoldDB" id="A0A834SMA0"/>
<dbReference type="EMBL" id="JAAIUW010000013">
    <property type="protein sequence ID" value="KAF7804975.1"/>
    <property type="molecule type" value="Genomic_DNA"/>
</dbReference>
<proteinExistence type="predicted"/>
<feature type="compositionally biased region" description="Basic and acidic residues" evidence="1">
    <location>
        <begin position="51"/>
        <end position="72"/>
    </location>
</feature>
<comment type="caution">
    <text evidence="2">The sequence shown here is derived from an EMBL/GenBank/DDBJ whole genome shotgun (WGS) entry which is preliminary data.</text>
</comment>
<name>A0A834SMA0_9FABA</name>
<protein>
    <submittedName>
        <fullName evidence="2">Putative WRKY transcription factor 47</fullName>
    </submittedName>
</protein>
<evidence type="ECO:0000313" key="3">
    <source>
        <dbReference type="Proteomes" id="UP000634136"/>
    </source>
</evidence>
<organism evidence="2 3">
    <name type="scientific">Senna tora</name>
    <dbReference type="NCBI Taxonomy" id="362788"/>
    <lineage>
        <taxon>Eukaryota</taxon>
        <taxon>Viridiplantae</taxon>
        <taxon>Streptophyta</taxon>
        <taxon>Embryophyta</taxon>
        <taxon>Tracheophyta</taxon>
        <taxon>Spermatophyta</taxon>
        <taxon>Magnoliopsida</taxon>
        <taxon>eudicotyledons</taxon>
        <taxon>Gunneridae</taxon>
        <taxon>Pentapetalae</taxon>
        <taxon>rosids</taxon>
        <taxon>fabids</taxon>
        <taxon>Fabales</taxon>
        <taxon>Fabaceae</taxon>
        <taxon>Caesalpinioideae</taxon>
        <taxon>Cassia clade</taxon>
        <taxon>Senna</taxon>
    </lineage>
</organism>
<feature type="region of interest" description="Disordered" evidence="1">
    <location>
        <begin position="44"/>
        <end position="72"/>
    </location>
</feature>